<feature type="region of interest" description="Disordered" evidence="1">
    <location>
        <begin position="178"/>
        <end position="225"/>
    </location>
</feature>
<feature type="compositionally biased region" description="Basic and acidic residues" evidence="1">
    <location>
        <begin position="475"/>
        <end position="508"/>
    </location>
</feature>
<dbReference type="EMBL" id="UZAN01046044">
    <property type="protein sequence ID" value="VDP83639.1"/>
    <property type="molecule type" value="Genomic_DNA"/>
</dbReference>
<feature type="compositionally biased region" description="Basic and acidic residues" evidence="1">
    <location>
        <begin position="401"/>
        <end position="417"/>
    </location>
</feature>
<feature type="region of interest" description="Disordered" evidence="1">
    <location>
        <begin position="299"/>
        <end position="718"/>
    </location>
</feature>
<dbReference type="WBParaSite" id="ECPE_0000851901-mRNA-1">
    <property type="protein sequence ID" value="ECPE_0000851901-mRNA-1"/>
    <property type="gene ID" value="ECPE_0000851901"/>
</dbReference>
<keyword evidence="3" id="KW-1185">Reference proteome</keyword>
<reference evidence="2 3" key="2">
    <citation type="submission" date="2018-11" db="EMBL/GenBank/DDBJ databases">
        <authorList>
            <consortium name="Pathogen Informatics"/>
        </authorList>
    </citation>
    <scope>NUCLEOTIDE SEQUENCE [LARGE SCALE GENOMIC DNA]</scope>
    <source>
        <strain evidence="2 3">Egypt</strain>
    </source>
</reference>
<dbReference type="Proteomes" id="UP000272942">
    <property type="component" value="Unassembled WGS sequence"/>
</dbReference>
<feature type="compositionally biased region" description="Low complexity" evidence="1">
    <location>
        <begin position="210"/>
        <end position="224"/>
    </location>
</feature>
<reference evidence="4" key="1">
    <citation type="submission" date="2016-06" db="UniProtKB">
        <authorList>
            <consortium name="WormBaseParasite"/>
        </authorList>
    </citation>
    <scope>IDENTIFICATION</scope>
</reference>
<gene>
    <name evidence="2" type="ORF">ECPE_LOCUS8493</name>
</gene>
<protein>
    <submittedName>
        <fullName evidence="4">Microtubule-associated protein futsch</fullName>
    </submittedName>
</protein>
<feature type="compositionally biased region" description="Basic and acidic residues" evidence="1">
    <location>
        <begin position="514"/>
        <end position="538"/>
    </location>
</feature>
<feature type="compositionally biased region" description="Basic and acidic residues" evidence="1">
    <location>
        <begin position="345"/>
        <end position="359"/>
    </location>
</feature>
<feature type="compositionally biased region" description="Basic and acidic residues" evidence="1">
    <location>
        <begin position="574"/>
        <end position="595"/>
    </location>
</feature>
<feature type="compositionally biased region" description="Polar residues" evidence="1">
    <location>
        <begin position="86"/>
        <end position="97"/>
    </location>
</feature>
<evidence type="ECO:0000313" key="4">
    <source>
        <dbReference type="WBParaSite" id="ECPE_0000851901-mRNA-1"/>
    </source>
</evidence>
<evidence type="ECO:0000256" key="1">
    <source>
        <dbReference type="SAM" id="MobiDB-lite"/>
    </source>
</evidence>
<evidence type="ECO:0000313" key="2">
    <source>
        <dbReference type="EMBL" id="VDP83639.1"/>
    </source>
</evidence>
<sequence>MYGGKTDAKEEDDLHRLSGVLGRPKHVMPPQPRSSYPKRFEHKSGDKSERLSVHGDQKEEKRIPSSKKPATSDKHFVSPTKLKISSAPTEQQYQYNEASDKSTKWLEDRDTRFDDISGKHHPQHVYAQGLTTFAGHETIKFGEGQNVGQKYLDLRHREHTSNLSEKKLEEESFELLAPQPFRSRRSTPSPTVHEDRKAQSITHESRIESRSISVPPVPISRGSPMNTAESKLIRRRSHLDKQLDEQIDKVYSEELVRRASLCSEHGPSIDRDSSSGLSALANYEEQQRARQIEDMLNIERSGKRSATTQPIGFKIPDEKRGPFRTRKLSRPTEPYNSDISQPIQFKERQREREEKDPKELCQVGSKQPIEKSDSKLAPGTNFDRGDTRRIPINRSSFAPHSEMDDQITDKVTSEIKDTTAPTRPSKSKHILTDQSESALQLPKNQNNKTETRKKRNMPKTDDLETHKSSPATSTKSKEKNSREESTKKEIESSPRDPENKTFLDDRLIQKKRSERPGEAGDVVKGDRLKLEEHLERAGLHGPNPPLCGQEKVAQHDNQMKRSSLDATKSKRLRKGSESREQDKNKEMMDLGRDKGPPPITVSEKTKSSGPDNLSGKPSKMRPTKPTDKTGITERSAPIQSSSKPKSDQIKSAELTTMKRRASIGSRPDKTGESEGKSEHAKKTLARDPSSKESSSIKSSRKDDQVKRMSGPPESGDQMFICCVRFSHWPSSCFV</sequence>
<feature type="compositionally biased region" description="Basic and acidic residues" evidence="1">
    <location>
        <begin position="666"/>
        <end position="690"/>
    </location>
</feature>
<proteinExistence type="predicted"/>
<feature type="compositionally biased region" description="Basic and acidic residues" evidence="1">
    <location>
        <begin position="552"/>
        <end position="563"/>
    </location>
</feature>
<organism evidence="4">
    <name type="scientific">Echinostoma caproni</name>
    <dbReference type="NCBI Taxonomy" id="27848"/>
    <lineage>
        <taxon>Eukaryota</taxon>
        <taxon>Metazoa</taxon>
        <taxon>Spiralia</taxon>
        <taxon>Lophotrochozoa</taxon>
        <taxon>Platyhelminthes</taxon>
        <taxon>Trematoda</taxon>
        <taxon>Digenea</taxon>
        <taxon>Plagiorchiida</taxon>
        <taxon>Echinostomata</taxon>
        <taxon>Echinostomatoidea</taxon>
        <taxon>Echinostomatidae</taxon>
        <taxon>Echinostoma</taxon>
    </lineage>
</organism>
<feature type="compositionally biased region" description="Polar residues" evidence="1">
    <location>
        <begin position="334"/>
        <end position="343"/>
    </location>
</feature>
<feature type="compositionally biased region" description="Basic and acidic residues" evidence="1">
    <location>
        <begin position="192"/>
        <end position="209"/>
    </location>
</feature>
<dbReference type="AlphaFoldDB" id="A0A183ANF8"/>
<evidence type="ECO:0000313" key="3">
    <source>
        <dbReference type="Proteomes" id="UP000272942"/>
    </source>
</evidence>
<feature type="compositionally biased region" description="Basic and acidic residues" evidence="1">
    <location>
        <begin position="458"/>
        <end position="467"/>
    </location>
</feature>
<feature type="compositionally biased region" description="Polar residues" evidence="1">
    <location>
        <begin position="432"/>
        <end position="448"/>
    </location>
</feature>
<feature type="compositionally biased region" description="Basic and acidic residues" evidence="1">
    <location>
        <begin position="1"/>
        <end position="16"/>
    </location>
</feature>
<feature type="region of interest" description="Disordered" evidence="1">
    <location>
        <begin position="1"/>
        <end position="101"/>
    </location>
</feature>
<accession>A0A183ANF8</accession>
<name>A0A183ANF8_9TREM</name>
<feature type="compositionally biased region" description="Basic and acidic residues" evidence="1">
    <location>
        <begin position="38"/>
        <end position="63"/>
    </location>
</feature>